<sequence length="135" mass="16115">MIMEHEYRLEVRGYELDSFGHVNNAVYLNYLEAARWDLCSKLNLTDYNESNELFIVVIETNIKYIRELKLFDKVLIKTELTYEDDYLIFKHNIYNEVTKRKASVAKSKMVLVSKQRIIYEIPQFIKDKLDICAYG</sequence>
<dbReference type="AlphaFoldDB" id="Q97HJ7"/>
<evidence type="ECO:0000313" key="3">
    <source>
        <dbReference type="EMBL" id="AAK79973.1"/>
    </source>
</evidence>
<reference evidence="3 4" key="1">
    <citation type="journal article" date="2001" name="J. Bacteriol.">
        <title>Genome sequence and comparative analysis of the solvent-producing bacterium Clostridium acetobutylicum.</title>
        <authorList>
            <person name="Nolling J."/>
            <person name="Breton G."/>
            <person name="Omelchenko M.V."/>
            <person name="Makarova K.S."/>
            <person name="Zeng Q."/>
            <person name="Gibson R."/>
            <person name="Lee H.M."/>
            <person name="Dubois J."/>
            <person name="Qiu D."/>
            <person name="Hitti J."/>
            <person name="Wolf Y.I."/>
            <person name="Tatusov R.L."/>
            <person name="Sabathe F."/>
            <person name="Doucette-Stamm L."/>
            <person name="Soucaille P."/>
            <person name="Daly M.J."/>
            <person name="Bennett G.N."/>
            <person name="Koonin E.V."/>
            <person name="Smith D.R."/>
        </authorList>
    </citation>
    <scope>NUCLEOTIDE SEQUENCE [LARGE SCALE GENOMIC DNA]</scope>
    <source>
        <strain evidence="4">ATCC 824 / DSM 792 / JCM 1419 / LMG 5710 / VKM B-1787</strain>
    </source>
</reference>
<accession>Q97HJ7</accession>
<evidence type="ECO:0000256" key="2">
    <source>
        <dbReference type="ARBA" id="ARBA00022801"/>
    </source>
</evidence>
<keyword evidence="4" id="KW-1185">Reference proteome</keyword>
<comment type="similarity">
    <text evidence="1">Belongs to the 4-hydroxybenzoyl-CoA thioesterase family.</text>
</comment>
<dbReference type="Proteomes" id="UP000000814">
    <property type="component" value="Chromosome"/>
</dbReference>
<dbReference type="SUPFAM" id="SSF54637">
    <property type="entry name" value="Thioesterase/thiol ester dehydrase-isomerase"/>
    <property type="match status" value="1"/>
</dbReference>
<organism evidence="3 4">
    <name type="scientific">Clostridium acetobutylicum (strain ATCC 824 / DSM 792 / JCM 1419 / IAM 19013 / LMG 5710 / NBRC 13948 / NRRL B-527 / VKM B-1787 / 2291 / W)</name>
    <dbReference type="NCBI Taxonomy" id="272562"/>
    <lineage>
        <taxon>Bacteria</taxon>
        <taxon>Bacillati</taxon>
        <taxon>Bacillota</taxon>
        <taxon>Clostridia</taxon>
        <taxon>Eubacteriales</taxon>
        <taxon>Clostridiaceae</taxon>
        <taxon>Clostridium</taxon>
    </lineage>
</organism>
<dbReference type="PANTHER" id="PTHR31793:SF27">
    <property type="entry name" value="NOVEL THIOESTERASE SUPERFAMILY DOMAIN AND SAPOSIN A-TYPE DOMAIN CONTAINING PROTEIN (0610012H03RIK)"/>
    <property type="match status" value="1"/>
</dbReference>
<dbReference type="Gene3D" id="3.10.129.10">
    <property type="entry name" value="Hotdog Thioesterase"/>
    <property type="match status" value="1"/>
</dbReference>
<dbReference type="Pfam" id="PF13279">
    <property type="entry name" value="4HBT_2"/>
    <property type="match status" value="1"/>
</dbReference>
<dbReference type="STRING" id="272562.CA_C2014"/>
<protein>
    <submittedName>
        <fullName evidence="3">Predicted esterase</fullName>
    </submittedName>
</protein>
<evidence type="ECO:0000313" key="4">
    <source>
        <dbReference type="Proteomes" id="UP000000814"/>
    </source>
</evidence>
<dbReference type="EMBL" id="AE001437">
    <property type="protein sequence ID" value="AAK79973.1"/>
    <property type="molecule type" value="Genomic_DNA"/>
</dbReference>
<proteinExistence type="inferred from homology"/>
<dbReference type="HOGENOM" id="CLU_101141_4_2_9"/>
<dbReference type="GO" id="GO:0047617">
    <property type="term" value="F:fatty acyl-CoA hydrolase activity"/>
    <property type="evidence" value="ECO:0007669"/>
    <property type="project" value="TreeGrafter"/>
</dbReference>
<dbReference type="PANTHER" id="PTHR31793">
    <property type="entry name" value="4-HYDROXYBENZOYL-COA THIOESTERASE FAMILY MEMBER"/>
    <property type="match status" value="1"/>
</dbReference>
<dbReference type="KEGG" id="cac:CA_C2014"/>
<dbReference type="InterPro" id="IPR050563">
    <property type="entry name" value="4-hydroxybenzoyl-CoA_TE"/>
</dbReference>
<dbReference type="eggNOG" id="COG0824">
    <property type="taxonomic scope" value="Bacteria"/>
</dbReference>
<dbReference type="PIR" id="B97148">
    <property type="entry name" value="B97148"/>
</dbReference>
<keyword evidence="2" id="KW-0378">Hydrolase</keyword>
<dbReference type="OrthoDB" id="9801517at2"/>
<dbReference type="InterPro" id="IPR029069">
    <property type="entry name" value="HotDog_dom_sf"/>
</dbReference>
<dbReference type="PATRIC" id="fig|272562.8.peg.2221"/>
<dbReference type="SMR" id="Q97HJ7"/>
<dbReference type="CDD" id="cd00586">
    <property type="entry name" value="4HBT"/>
    <property type="match status" value="1"/>
</dbReference>
<name>Q97HJ7_CLOAB</name>
<evidence type="ECO:0000256" key="1">
    <source>
        <dbReference type="ARBA" id="ARBA00005953"/>
    </source>
</evidence>
<gene>
    <name evidence="3" type="ordered locus">CA_C2014</name>
</gene>